<dbReference type="RefSeq" id="WP_208665981.1">
    <property type="nucleotide sequence ID" value="NZ_CP022201.1"/>
</dbReference>
<gene>
    <name evidence="2" type="ORF">CEQ51_27895</name>
</gene>
<evidence type="ECO:0000313" key="2">
    <source>
        <dbReference type="EMBL" id="AXA63734.1"/>
    </source>
</evidence>
<accession>A0A2Z4ZJC8</accession>
<protein>
    <recommendedName>
        <fullName evidence="4">Lipoprotein</fullName>
    </recommendedName>
</protein>
<sequence>MIKTHCAIWVGCLLTSLTACAQQQSPPTTASVAVEQVVSMGGQTLRLENDQARCALRKPDQTLMPLDLAWPCQFTVDRLGKPHVETFGKVPIVIVVHVSAGPHNNQECRSEYRAVRQINGQLEPSVIARNASCMRGTGDQKNYTGLFTW</sequence>
<feature type="signal peptide" evidence="1">
    <location>
        <begin position="1"/>
        <end position="21"/>
    </location>
</feature>
<feature type="chain" id="PRO_5044388393" description="Lipoprotein" evidence="1">
    <location>
        <begin position="22"/>
        <end position="149"/>
    </location>
</feature>
<dbReference type="Proteomes" id="UP000251666">
    <property type="component" value="Chromosome"/>
</dbReference>
<dbReference type="AlphaFoldDB" id="A0A2Z4ZJC8"/>
<reference evidence="3" key="1">
    <citation type="journal article" date="2021" name="Front. Microbiol.">
        <title>Genomic Analysis of the 1-Aminocyclopropane-1-Carboxylate Deaminase-Producing Pseudomonas thivervalensis SC5 Reveals Its Multifaceted Roles in Soil and in Beneficial Interactions With Plants.</title>
        <authorList>
            <person name="Nascimento F.X."/>
            <person name="Uron P."/>
            <person name="Glick B.R."/>
            <person name="Giachini A."/>
            <person name="Rossi M.J."/>
        </authorList>
    </citation>
    <scope>NUCLEOTIDE SEQUENCE [LARGE SCALE GENOMIC DNA]</scope>
    <source>
        <strain evidence="3">PLM3</strain>
    </source>
</reference>
<proteinExistence type="predicted"/>
<organism evidence="2 3">
    <name type="scientific">Pseudomonas thivervalensis</name>
    <dbReference type="NCBI Taxonomy" id="86265"/>
    <lineage>
        <taxon>Bacteria</taxon>
        <taxon>Pseudomonadati</taxon>
        <taxon>Pseudomonadota</taxon>
        <taxon>Gammaproteobacteria</taxon>
        <taxon>Pseudomonadales</taxon>
        <taxon>Pseudomonadaceae</taxon>
        <taxon>Pseudomonas</taxon>
    </lineage>
</organism>
<dbReference type="PROSITE" id="PS51257">
    <property type="entry name" value="PROKAR_LIPOPROTEIN"/>
    <property type="match status" value="1"/>
</dbReference>
<name>A0A2Z4ZJC8_9PSED</name>
<keyword evidence="1" id="KW-0732">Signal</keyword>
<keyword evidence="3" id="KW-1185">Reference proteome</keyword>
<dbReference type="KEGG" id="pthv:CE140_27900"/>
<evidence type="ECO:0008006" key="4">
    <source>
        <dbReference type="Google" id="ProtNLM"/>
    </source>
</evidence>
<evidence type="ECO:0000256" key="1">
    <source>
        <dbReference type="SAM" id="SignalP"/>
    </source>
</evidence>
<dbReference type="EMBL" id="CP022202">
    <property type="protein sequence ID" value="AXA63734.1"/>
    <property type="molecule type" value="Genomic_DNA"/>
</dbReference>
<evidence type="ECO:0000313" key="3">
    <source>
        <dbReference type="Proteomes" id="UP000251666"/>
    </source>
</evidence>